<evidence type="ECO:0000259" key="4">
    <source>
        <dbReference type="PROSITE" id="PS51266"/>
    </source>
</evidence>
<proteinExistence type="predicted"/>
<reference evidence="5 6" key="1">
    <citation type="submission" date="2024-09" db="EMBL/GenBank/DDBJ databases">
        <authorList>
            <person name="Sun Q."/>
            <person name="Mori K."/>
        </authorList>
    </citation>
    <scope>NUCLEOTIDE SEQUENCE [LARGE SCALE GENOMIC DNA]</scope>
    <source>
        <strain evidence="5 6">JCM 14321</strain>
    </source>
</reference>
<evidence type="ECO:0000313" key="5">
    <source>
        <dbReference type="EMBL" id="MFB9643259.1"/>
    </source>
</evidence>
<name>A0ABV5SSD6_9MICO</name>
<dbReference type="InterPro" id="IPR008913">
    <property type="entry name" value="Znf_CHY"/>
</dbReference>
<dbReference type="InterPro" id="IPR037274">
    <property type="entry name" value="Znf_CHY_sf"/>
</dbReference>
<dbReference type="PROSITE" id="PS51266">
    <property type="entry name" value="ZF_CHY"/>
    <property type="match status" value="1"/>
</dbReference>
<dbReference type="PANTHER" id="PTHR28082">
    <property type="entry name" value="ZINC FINGER PROTEIN"/>
    <property type="match status" value="1"/>
</dbReference>
<evidence type="ECO:0000256" key="2">
    <source>
        <dbReference type="ARBA" id="ARBA00022771"/>
    </source>
</evidence>
<keyword evidence="6" id="KW-1185">Reference proteome</keyword>
<dbReference type="SUPFAM" id="SSF161219">
    <property type="entry name" value="CHY zinc finger-like"/>
    <property type="match status" value="1"/>
</dbReference>
<keyword evidence="3" id="KW-0862">Zinc</keyword>
<dbReference type="Pfam" id="PF05495">
    <property type="entry name" value="zf-CHY"/>
    <property type="match status" value="1"/>
</dbReference>
<keyword evidence="1" id="KW-0479">Metal-binding</keyword>
<comment type="caution">
    <text evidence="5">The sequence shown here is derived from an EMBL/GenBank/DDBJ whole genome shotgun (WGS) entry which is preliminary data.</text>
</comment>
<dbReference type="EMBL" id="JBHMBL010000003">
    <property type="protein sequence ID" value="MFB9643259.1"/>
    <property type="molecule type" value="Genomic_DNA"/>
</dbReference>
<organism evidence="5 6">
    <name type="scientific">Agromyces lapidis</name>
    <dbReference type="NCBI Taxonomy" id="279574"/>
    <lineage>
        <taxon>Bacteria</taxon>
        <taxon>Bacillati</taxon>
        <taxon>Actinomycetota</taxon>
        <taxon>Actinomycetes</taxon>
        <taxon>Micrococcales</taxon>
        <taxon>Microbacteriaceae</taxon>
        <taxon>Agromyces</taxon>
    </lineage>
</organism>
<gene>
    <name evidence="5" type="ORF">ACFFQV_13255</name>
</gene>
<evidence type="ECO:0000256" key="1">
    <source>
        <dbReference type="ARBA" id="ARBA00022723"/>
    </source>
</evidence>
<dbReference type="RefSeq" id="WP_157425041.1">
    <property type="nucleotide sequence ID" value="NZ_BAAANI010000004.1"/>
</dbReference>
<accession>A0ABV5SSD6</accession>
<dbReference type="InterPro" id="IPR052604">
    <property type="entry name" value="Mito_Tim_assembly_helper"/>
</dbReference>
<keyword evidence="2" id="KW-0863">Zinc-finger</keyword>
<evidence type="ECO:0000313" key="6">
    <source>
        <dbReference type="Proteomes" id="UP001589667"/>
    </source>
</evidence>
<dbReference type="Proteomes" id="UP001589667">
    <property type="component" value="Unassembled WGS sequence"/>
</dbReference>
<evidence type="ECO:0000256" key="3">
    <source>
        <dbReference type="ARBA" id="ARBA00022833"/>
    </source>
</evidence>
<sequence>MTETDAPGTLRVLGATVDDETRCVHYRTELDIVAIRFACCGEYYPCHACHEEAAGHPAEQWPLAERGREAVLCGVCRAELTIDAYLAADACPACGSRFNERCRLHTHLYFETEAPTTRSVASEGSTAPRT</sequence>
<protein>
    <submittedName>
        <fullName evidence="5">CHY zinc finger protein</fullName>
    </submittedName>
</protein>
<dbReference type="PANTHER" id="PTHR28082:SF1">
    <property type="entry name" value="HELPER OF TIM PROTEIN 13"/>
    <property type="match status" value="1"/>
</dbReference>
<feature type="domain" description="CHY-type" evidence="4">
    <location>
        <begin position="16"/>
        <end position="96"/>
    </location>
</feature>